<proteinExistence type="predicted"/>
<reference evidence="6" key="1">
    <citation type="submission" date="2019-01" db="EMBL/GenBank/DDBJ databases">
        <title>Draft genome sequences of three monokaryotic isolates of the white-rot basidiomycete fungus Dichomitus squalens.</title>
        <authorList>
            <consortium name="DOE Joint Genome Institute"/>
            <person name="Lopez S.C."/>
            <person name="Andreopoulos B."/>
            <person name="Pangilinan J."/>
            <person name="Lipzen A."/>
            <person name="Riley R."/>
            <person name="Ahrendt S."/>
            <person name="Ng V."/>
            <person name="Barry K."/>
            <person name="Daum C."/>
            <person name="Grigoriev I.V."/>
            <person name="Hilden K.S."/>
            <person name="Makela M.R."/>
            <person name="de Vries R.P."/>
        </authorList>
    </citation>
    <scope>NUCLEOTIDE SEQUENCE [LARGE SCALE GENOMIC DNA]</scope>
    <source>
        <strain evidence="6">OM18370.1</strain>
    </source>
</reference>
<dbReference type="Pfam" id="PF01753">
    <property type="entry name" value="zf-MYND"/>
    <property type="match status" value="1"/>
</dbReference>
<evidence type="ECO:0000256" key="4">
    <source>
        <dbReference type="PROSITE-ProRule" id="PRU00134"/>
    </source>
</evidence>
<dbReference type="OrthoDB" id="432970at2759"/>
<dbReference type="SUPFAM" id="SSF144232">
    <property type="entry name" value="HIT/MYND zinc finger-like"/>
    <property type="match status" value="1"/>
</dbReference>
<evidence type="ECO:0000313" key="6">
    <source>
        <dbReference type="EMBL" id="TBU31993.1"/>
    </source>
</evidence>
<evidence type="ECO:0000256" key="2">
    <source>
        <dbReference type="ARBA" id="ARBA00022771"/>
    </source>
</evidence>
<gene>
    <name evidence="6" type="ORF">BD311DRAFT_751097</name>
</gene>
<protein>
    <recommendedName>
        <fullName evidence="5">MYND-type domain-containing protein</fullName>
    </recommendedName>
</protein>
<keyword evidence="3" id="KW-0862">Zinc</keyword>
<dbReference type="InterPro" id="IPR002893">
    <property type="entry name" value="Znf_MYND"/>
</dbReference>
<dbReference type="Proteomes" id="UP000292957">
    <property type="component" value="Unassembled WGS sequence"/>
</dbReference>
<keyword evidence="1" id="KW-0479">Metal-binding</keyword>
<evidence type="ECO:0000259" key="5">
    <source>
        <dbReference type="PROSITE" id="PS50865"/>
    </source>
</evidence>
<dbReference type="Gene3D" id="6.10.140.2220">
    <property type="match status" value="1"/>
</dbReference>
<dbReference type="AlphaFoldDB" id="A0A4V2K1A6"/>
<dbReference type="EMBL" id="ML143396">
    <property type="protein sequence ID" value="TBU31993.1"/>
    <property type="molecule type" value="Genomic_DNA"/>
</dbReference>
<sequence>MLPTVIHDVSFDHSPRQTKLSAKDARIEVYILLTQEICYDHRRQPSYRVLYDNAEKAFQSITPQKLKRGLDLKLGPLVFELCLRSLAEALPNDMDCPVGAMDIIQYLRALAGIRERNGQTTHIYSTNPVLQCRALAALTWISFRQYLWSPHPQSFELVSSCVIIKQCLSCGDHLARADFLPPIFLRFASWLSSVHIRHRKLDARRMNEESRDAQDFWKAYDVHLQNQHAREQRRLAKVAKAPNQYRCAADGCGINAMNKGALRRCGGRCPPEQKPHYCSAECQEKHWFIHRSVCRREDDGAIILDDGDPVWEDVDTYRPKLRDPDALLDTGALWATRTGAEIFIDIPNASKYRQGEVFRVRTKTMSPAFLKSYRGLWETRSVRLRKKLQRALLPWPDNIRLDNLRHTCGFIHAGAQ</sequence>
<dbReference type="GO" id="GO:0008270">
    <property type="term" value="F:zinc ion binding"/>
    <property type="evidence" value="ECO:0007669"/>
    <property type="project" value="UniProtKB-KW"/>
</dbReference>
<organism evidence="6">
    <name type="scientific">Dichomitus squalens</name>
    <dbReference type="NCBI Taxonomy" id="114155"/>
    <lineage>
        <taxon>Eukaryota</taxon>
        <taxon>Fungi</taxon>
        <taxon>Dikarya</taxon>
        <taxon>Basidiomycota</taxon>
        <taxon>Agaricomycotina</taxon>
        <taxon>Agaricomycetes</taxon>
        <taxon>Polyporales</taxon>
        <taxon>Polyporaceae</taxon>
        <taxon>Dichomitus</taxon>
    </lineage>
</organism>
<evidence type="ECO:0000256" key="3">
    <source>
        <dbReference type="ARBA" id="ARBA00022833"/>
    </source>
</evidence>
<evidence type="ECO:0000256" key="1">
    <source>
        <dbReference type="ARBA" id="ARBA00022723"/>
    </source>
</evidence>
<keyword evidence="2 4" id="KW-0863">Zinc-finger</keyword>
<dbReference type="PROSITE" id="PS50865">
    <property type="entry name" value="ZF_MYND_2"/>
    <property type="match status" value="1"/>
</dbReference>
<feature type="domain" description="MYND-type" evidence="5">
    <location>
        <begin position="249"/>
        <end position="294"/>
    </location>
</feature>
<accession>A0A4V2K1A6</accession>
<name>A0A4V2K1A6_9APHY</name>